<dbReference type="Proteomes" id="UP000002417">
    <property type="component" value="Chromosome"/>
</dbReference>
<sequence length="572" mass="62725">MATTLSALDLPFDEAIAFLRQKANVTSRDYTDVWGKANVKSYTVAGASTEALVNDFRAETAKALETGTSIQEFRKTFDKIVTKHGWDHTGTPGFRSRIIFETNLGMAYSAGRYAQQTETETLAAFPFWQYVHSGALHPRKQHQAWNGLTLRADDPFWKTHYPPNGWRCGCRTRPVSARGMARMGKSGPDTAPPIKLIEHTIRKTGEVIRVPEGIDPGFDYNVGQEWTGQAPQIPANATLTAKTGAPPPASPPPPPAAPAAPPPPPASDPGPVLVMPPVPPAPGVPIPPPPRGVVPRSPAPARPAPPAGQPIRPKQKELDLGPVPALPVRPRAANVRITPRIDPERPAWPWKPQPRRKPIQMEISNAALDQAEKLGIFRNHREARRLANELMAGIPDSLSVKASWEAGDKAVRLVVDHAEVRLERTFWRDADGLVVDHDLFWMLQKHQGKGGAKRMLRTSFAAYDRIGVAKVQVHANIDVGGYTWARSGFRVEDAEDMRDLLRDAASTYSPTMRLELLRVVESSSDTELMYNVATVTDAGGPFGKQVLLGSDWFGVADLVDPVHRDLLARALR</sequence>
<dbReference type="HOGENOM" id="CLU_476430_0_0_5"/>
<evidence type="ECO:0000313" key="4">
    <source>
        <dbReference type="Proteomes" id="UP000002417"/>
    </source>
</evidence>
<evidence type="ECO:0000313" key="3">
    <source>
        <dbReference type="EMBL" id="ABS69722.1"/>
    </source>
</evidence>
<dbReference type="STRING" id="78245.Xaut_4501"/>
<dbReference type="Pfam" id="PF04233">
    <property type="entry name" value="Phage_Mu_F"/>
    <property type="match status" value="1"/>
</dbReference>
<dbReference type="EMBL" id="CP000781">
    <property type="protein sequence ID" value="ABS69722.1"/>
    <property type="molecule type" value="Genomic_DNA"/>
</dbReference>
<name>A7INX6_XANP2</name>
<keyword evidence="4" id="KW-1185">Reference proteome</keyword>
<dbReference type="OrthoDB" id="9813502at2"/>
<dbReference type="InterPro" id="IPR006528">
    <property type="entry name" value="Phage_head_morphogenesis_dom"/>
</dbReference>
<dbReference type="AlphaFoldDB" id="A7INX6"/>
<evidence type="ECO:0000256" key="1">
    <source>
        <dbReference type="SAM" id="MobiDB-lite"/>
    </source>
</evidence>
<protein>
    <submittedName>
        <fullName evidence="3">Putative head morphogenesis protein SPP1 gp7</fullName>
    </submittedName>
</protein>
<dbReference type="KEGG" id="xau:Xaut_4501"/>
<feature type="compositionally biased region" description="Pro residues" evidence="1">
    <location>
        <begin position="245"/>
        <end position="308"/>
    </location>
</feature>
<evidence type="ECO:0000259" key="2">
    <source>
        <dbReference type="Pfam" id="PF04233"/>
    </source>
</evidence>
<dbReference type="eggNOG" id="COG2369">
    <property type="taxonomic scope" value="Bacteria"/>
</dbReference>
<organism evidence="3 4">
    <name type="scientific">Xanthobacter autotrophicus (strain ATCC BAA-1158 / Py2)</name>
    <dbReference type="NCBI Taxonomy" id="78245"/>
    <lineage>
        <taxon>Bacteria</taxon>
        <taxon>Pseudomonadati</taxon>
        <taxon>Pseudomonadota</taxon>
        <taxon>Alphaproteobacteria</taxon>
        <taxon>Hyphomicrobiales</taxon>
        <taxon>Xanthobacteraceae</taxon>
        <taxon>Xanthobacter</taxon>
    </lineage>
</organism>
<proteinExistence type="predicted"/>
<reference evidence="3 4" key="1">
    <citation type="submission" date="2007-07" db="EMBL/GenBank/DDBJ databases">
        <title>Complete sequence of chromosome of Xanthobacter autotrophicus Py2.</title>
        <authorList>
            <consortium name="US DOE Joint Genome Institute"/>
            <person name="Copeland A."/>
            <person name="Lucas S."/>
            <person name="Lapidus A."/>
            <person name="Barry K."/>
            <person name="Glavina del Rio T."/>
            <person name="Hammon N."/>
            <person name="Israni S."/>
            <person name="Dalin E."/>
            <person name="Tice H."/>
            <person name="Pitluck S."/>
            <person name="Sims D."/>
            <person name="Brettin T."/>
            <person name="Bruce D."/>
            <person name="Detter J.C."/>
            <person name="Han C."/>
            <person name="Tapia R."/>
            <person name="Brainard J."/>
            <person name="Schmutz J."/>
            <person name="Larimer F."/>
            <person name="Land M."/>
            <person name="Hauser L."/>
            <person name="Kyrpides N."/>
            <person name="Kim E."/>
            <person name="Ensigns S.A."/>
            <person name="Richardson P."/>
        </authorList>
    </citation>
    <scope>NUCLEOTIDE SEQUENCE [LARGE SCALE GENOMIC DNA]</scope>
    <source>
        <strain evidence="4">ATCC BAA-1158 / Py2</strain>
    </source>
</reference>
<accession>A7INX6</accession>
<gene>
    <name evidence="3" type="ordered locus">Xaut_4501</name>
</gene>
<feature type="region of interest" description="Disordered" evidence="1">
    <location>
        <begin position="239"/>
        <end position="326"/>
    </location>
</feature>
<feature type="domain" description="Phage head morphogenesis" evidence="2">
    <location>
        <begin position="55"/>
        <end position="172"/>
    </location>
</feature>